<comment type="caution">
    <text evidence="2">The sequence shown here is derived from an EMBL/GenBank/DDBJ whole genome shotgun (WGS) entry which is preliminary data.</text>
</comment>
<name>A0A9X3LFY5_9BACL</name>
<dbReference type="AlphaFoldDB" id="A0A9X3LFY5"/>
<organism evidence="2 3">
    <name type="scientific">Paenisporosarcina quisquiliarum</name>
    <dbReference type="NCBI Taxonomy" id="365346"/>
    <lineage>
        <taxon>Bacteria</taxon>
        <taxon>Bacillati</taxon>
        <taxon>Bacillota</taxon>
        <taxon>Bacilli</taxon>
        <taxon>Bacillales</taxon>
        <taxon>Caryophanaceae</taxon>
        <taxon>Paenisporosarcina</taxon>
    </lineage>
</organism>
<proteinExistence type="predicted"/>
<dbReference type="GO" id="GO:0004523">
    <property type="term" value="F:RNA-DNA hybrid ribonuclease activity"/>
    <property type="evidence" value="ECO:0007669"/>
    <property type="project" value="InterPro"/>
</dbReference>
<dbReference type="InterPro" id="IPR002156">
    <property type="entry name" value="RNaseH_domain"/>
</dbReference>
<accession>A0A9X3LFY5</accession>
<gene>
    <name evidence="2" type="ORF">M9R32_08870</name>
</gene>
<dbReference type="PROSITE" id="PS50879">
    <property type="entry name" value="RNASE_H_1"/>
    <property type="match status" value="1"/>
</dbReference>
<feature type="domain" description="RNase H type-1" evidence="1">
    <location>
        <begin position="70"/>
        <end position="207"/>
    </location>
</feature>
<dbReference type="Pfam" id="PF13456">
    <property type="entry name" value="RVT_3"/>
    <property type="match status" value="1"/>
</dbReference>
<dbReference type="EMBL" id="JAMKBJ010000006">
    <property type="protein sequence ID" value="MCZ8537290.1"/>
    <property type="molecule type" value="Genomic_DNA"/>
</dbReference>
<protein>
    <submittedName>
        <fullName evidence="2">Ribonuclease H family protein</fullName>
    </submittedName>
</protein>
<reference evidence="2" key="1">
    <citation type="submission" date="2022-05" db="EMBL/GenBank/DDBJ databases">
        <authorList>
            <person name="Colautti A."/>
            <person name="Iacumin L."/>
        </authorList>
    </citation>
    <scope>NUCLEOTIDE SEQUENCE</scope>
    <source>
        <strain evidence="2">SK 55</strain>
    </source>
</reference>
<evidence type="ECO:0000313" key="3">
    <source>
        <dbReference type="Proteomes" id="UP001152173"/>
    </source>
</evidence>
<dbReference type="CDD" id="cd09279">
    <property type="entry name" value="RNase_HI_like"/>
    <property type="match status" value="1"/>
</dbReference>
<keyword evidence="3" id="KW-1185">Reference proteome</keyword>
<evidence type="ECO:0000259" key="1">
    <source>
        <dbReference type="PROSITE" id="PS50879"/>
    </source>
</evidence>
<dbReference type="PANTHER" id="PTHR46387">
    <property type="entry name" value="POLYNUCLEOTIDYL TRANSFERASE, RIBONUCLEASE H-LIKE SUPERFAMILY PROTEIN"/>
    <property type="match status" value="1"/>
</dbReference>
<dbReference type="NCBIfam" id="NF005822">
    <property type="entry name" value="PRK07708.1"/>
    <property type="match status" value="1"/>
</dbReference>
<sequence length="220" mass="24970">MKIRIEWNYKTPKGLETVFQSEELPIAHALLIAEDLERTKRTKKVVYTDEHDSTWTIKEMKQYLKGLETEPHNITVYFDGGFDVETSSSGLGCVIYYEQSGKSYRLRRNAPSSELISNNEAEYAALYLCLQELELLNVHHLPVKIVGDSQVVINQLNGEWPALESNLSSWADRIDDKLNELGVQPEYKLVPRKSNAEADRLATQALNGVEILATSELKAE</sequence>
<dbReference type="Gene3D" id="3.30.420.10">
    <property type="entry name" value="Ribonuclease H-like superfamily/Ribonuclease H"/>
    <property type="match status" value="1"/>
</dbReference>
<dbReference type="PANTHER" id="PTHR46387:SF2">
    <property type="entry name" value="RIBONUCLEASE HI"/>
    <property type="match status" value="1"/>
</dbReference>
<evidence type="ECO:0000313" key="2">
    <source>
        <dbReference type="EMBL" id="MCZ8537290.1"/>
    </source>
</evidence>
<dbReference type="Proteomes" id="UP001152173">
    <property type="component" value="Unassembled WGS sequence"/>
</dbReference>
<dbReference type="SUPFAM" id="SSF53098">
    <property type="entry name" value="Ribonuclease H-like"/>
    <property type="match status" value="1"/>
</dbReference>
<dbReference type="InterPro" id="IPR036397">
    <property type="entry name" value="RNaseH_sf"/>
</dbReference>
<dbReference type="GO" id="GO:0003676">
    <property type="term" value="F:nucleic acid binding"/>
    <property type="evidence" value="ECO:0007669"/>
    <property type="project" value="InterPro"/>
</dbReference>
<dbReference type="InterPro" id="IPR012337">
    <property type="entry name" value="RNaseH-like_sf"/>
</dbReference>
<dbReference type="RefSeq" id="WP_269926383.1">
    <property type="nucleotide sequence ID" value="NZ_JAMKBJ010000006.1"/>
</dbReference>